<dbReference type="InterPro" id="IPR026961">
    <property type="entry name" value="PGG_dom"/>
</dbReference>
<dbReference type="PANTHER" id="PTHR24128:SF107">
    <property type="entry name" value="PGG DOMAIN-CONTAINING PROTEIN"/>
    <property type="match status" value="1"/>
</dbReference>
<feature type="transmembrane region" description="Helical" evidence="1">
    <location>
        <begin position="334"/>
        <end position="356"/>
    </location>
</feature>
<reference evidence="3" key="3">
    <citation type="submission" date="2023-03" db="UniProtKB">
        <authorList>
            <consortium name="EnsemblPlants"/>
        </authorList>
    </citation>
    <scope>IDENTIFICATION</scope>
    <source>
        <strain evidence="3">cv. Chiifu-401-42</strain>
    </source>
</reference>
<organism evidence="3 4">
    <name type="scientific">Brassica campestris</name>
    <name type="common">Field mustard</name>
    <dbReference type="NCBI Taxonomy" id="3711"/>
    <lineage>
        <taxon>Eukaryota</taxon>
        <taxon>Viridiplantae</taxon>
        <taxon>Streptophyta</taxon>
        <taxon>Embryophyta</taxon>
        <taxon>Tracheophyta</taxon>
        <taxon>Spermatophyta</taxon>
        <taxon>Magnoliopsida</taxon>
        <taxon>eudicotyledons</taxon>
        <taxon>Gunneridae</taxon>
        <taxon>Pentapetalae</taxon>
        <taxon>rosids</taxon>
        <taxon>malvids</taxon>
        <taxon>Brassicales</taxon>
        <taxon>Brassicaceae</taxon>
        <taxon>Brassiceae</taxon>
        <taxon>Brassica</taxon>
    </lineage>
</organism>
<dbReference type="SMR" id="M4CZP0"/>
<dbReference type="HOGENOM" id="CLU_000134_47_1_1"/>
<feature type="domain" description="PGG" evidence="2">
    <location>
        <begin position="280"/>
        <end position="362"/>
    </location>
</feature>
<dbReference type="Gene3D" id="1.25.40.20">
    <property type="entry name" value="Ankyrin repeat-containing domain"/>
    <property type="match status" value="1"/>
</dbReference>
<dbReference type="AlphaFoldDB" id="M4CZP0"/>
<feature type="transmembrane region" description="Helical" evidence="1">
    <location>
        <begin position="363"/>
        <end position="382"/>
    </location>
</feature>
<proteinExistence type="predicted"/>
<dbReference type="Gramene" id="Bra009687.1">
    <property type="protein sequence ID" value="Bra009687.1-P"/>
    <property type="gene ID" value="Bra009687"/>
</dbReference>
<dbReference type="FunCoup" id="M4CZP0">
    <property type="interactions" value="33"/>
</dbReference>
<dbReference type="OMA" id="HVAVENH"/>
<sequence length="440" mass="49407">MSIVVDVNRVSDVSQDENVYERLKKVAQDGDIERLYGLIAEDPEILGHFDKVPFCETPLHIAAEKGQTNFAMELMTLKPSLALKLNVSGYSPMHLALQANHSRMVRGFKAIDSRLVSIKGRGRITPLHHVARIGDAELLSELLFACPSSVEDLTIKCETALHIAVKNHHFEAFKVLLGWVQRVNREDILDWKDEDGNTIFHIAALTNQTEVMKLLRKTVKSKSQELGWLLRGVKEKLLCDSAMTPWRYLSKKPLSIEKRISLMGLTSLSKTRHCSQNSSDSCSVILVVAILIVTATYQAGLSPPGGVWQENSPESKDDSGHIAGKMLIPFYVAIYFYVLNGIAFFSSLYVIMILIVELPMWKVLYVSIAALAIGNGAIFFTTFPNPLYYDNPDIGVWILLIAAYSVAVVSIVFAPLVEFFVNKRRRHRVDFPSKYFRSPH</sequence>
<evidence type="ECO:0000256" key="1">
    <source>
        <dbReference type="SAM" id="Phobius"/>
    </source>
</evidence>
<evidence type="ECO:0000259" key="2">
    <source>
        <dbReference type="Pfam" id="PF13962"/>
    </source>
</evidence>
<dbReference type="InterPro" id="IPR002110">
    <property type="entry name" value="Ankyrin_rpt"/>
</dbReference>
<feature type="transmembrane region" description="Helical" evidence="1">
    <location>
        <begin position="282"/>
        <end position="300"/>
    </location>
</feature>
<dbReference type="SMART" id="SM00248">
    <property type="entry name" value="ANK"/>
    <property type="match status" value="5"/>
</dbReference>
<accession>M4CZP0</accession>
<dbReference type="Pfam" id="PF13962">
    <property type="entry name" value="PGG"/>
    <property type="match status" value="1"/>
</dbReference>
<dbReference type="InterPro" id="IPR036770">
    <property type="entry name" value="Ankyrin_rpt-contain_sf"/>
</dbReference>
<reference evidence="3 4" key="1">
    <citation type="journal article" date="2011" name="Nat. Genet.">
        <title>The genome of the mesopolyploid crop species Brassica rapa.</title>
        <authorList>
            <consortium name="Brassica rapa Genome Sequencing Project Consortium"/>
            <person name="Wang X."/>
            <person name="Wang H."/>
            <person name="Wang J."/>
            <person name="Sun R."/>
            <person name="Wu J."/>
            <person name="Liu S."/>
            <person name="Bai Y."/>
            <person name="Mun J.H."/>
            <person name="Bancroft I."/>
            <person name="Cheng F."/>
            <person name="Huang S."/>
            <person name="Li X."/>
            <person name="Hua W."/>
            <person name="Wang J."/>
            <person name="Wang X."/>
            <person name="Freeling M."/>
            <person name="Pires J.C."/>
            <person name="Paterson A.H."/>
            <person name="Chalhoub B."/>
            <person name="Wang B."/>
            <person name="Hayward A."/>
            <person name="Sharpe A.G."/>
            <person name="Park B.S."/>
            <person name="Weisshaar B."/>
            <person name="Liu B."/>
            <person name="Li B."/>
            <person name="Liu B."/>
            <person name="Tong C."/>
            <person name="Song C."/>
            <person name="Duran C."/>
            <person name="Peng C."/>
            <person name="Geng C."/>
            <person name="Koh C."/>
            <person name="Lin C."/>
            <person name="Edwards D."/>
            <person name="Mu D."/>
            <person name="Shen D."/>
            <person name="Soumpourou E."/>
            <person name="Li F."/>
            <person name="Fraser F."/>
            <person name="Conant G."/>
            <person name="Lassalle G."/>
            <person name="King G.J."/>
            <person name="Bonnema G."/>
            <person name="Tang H."/>
            <person name="Wang H."/>
            <person name="Belcram H."/>
            <person name="Zhou H."/>
            <person name="Hirakawa H."/>
            <person name="Abe H."/>
            <person name="Guo H."/>
            <person name="Wang H."/>
            <person name="Jin H."/>
            <person name="Parkin I.A."/>
            <person name="Batley J."/>
            <person name="Kim J.S."/>
            <person name="Just J."/>
            <person name="Li J."/>
            <person name="Xu J."/>
            <person name="Deng J."/>
            <person name="Kim J.A."/>
            <person name="Li J."/>
            <person name="Yu J."/>
            <person name="Meng J."/>
            <person name="Wang J."/>
            <person name="Min J."/>
            <person name="Poulain J."/>
            <person name="Wang J."/>
            <person name="Hatakeyama K."/>
            <person name="Wu K."/>
            <person name="Wang L."/>
            <person name="Fang L."/>
            <person name="Trick M."/>
            <person name="Links M.G."/>
            <person name="Zhao M."/>
            <person name="Jin M."/>
            <person name="Ramchiary N."/>
            <person name="Drou N."/>
            <person name="Berkman P.J."/>
            <person name="Cai Q."/>
            <person name="Huang Q."/>
            <person name="Li R."/>
            <person name="Tabata S."/>
            <person name="Cheng S."/>
            <person name="Zhang S."/>
            <person name="Zhang S."/>
            <person name="Huang S."/>
            <person name="Sato S."/>
            <person name="Sun S."/>
            <person name="Kwon S.J."/>
            <person name="Choi S.R."/>
            <person name="Lee T.H."/>
            <person name="Fan W."/>
            <person name="Zhao X."/>
            <person name="Tan X."/>
            <person name="Xu X."/>
            <person name="Wang Y."/>
            <person name="Qiu Y."/>
            <person name="Yin Y."/>
            <person name="Li Y."/>
            <person name="Du Y."/>
            <person name="Liao Y."/>
            <person name="Lim Y."/>
            <person name="Narusaka Y."/>
            <person name="Wang Y."/>
            <person name="Wang Z."/>
            <person name="Li Z."/>
            <person name="Wang Z."/>
            <person name="Xiong Z."/>
            <person name="Zhang Z."/>
        </authorList>
    </citation>
    <scope>NUCLEOTIDE SEQUENCE [LARGE SCALE GENOMIC DNA]</scope>
    <source>
        <strain evidence="3 4">cv. Chiifu-401-42</strain>
    </source>
</reference>
<dbReference type="InParanoid" id="M4CZP0"/>
<dbReference type="SUPFAM" id="SSF48403">
    <property type="entry name" value="Ankyrin repeat"/>
    <property type="match status" value="1"/>
</dbReference>
<dbReference type="EnsemblPlants" id="Bra009687.1">
    <property type="protein sequence ID" value="Bra009687.1-P"/>
    <property type="gene ID" value="Bra009687"/>
</dbReference>
<evidence type="ECO:0000313" key="3">
    <source>
        <dbReference type="EnsemblPlants" id="Bra009687.1-P"/>
    </source>
</evidence>
<feature type="transmembrane region" description="Helical" evidence="1">
    <location>
        <begin position="394"/>
        <end position="421"/>
    </location>
</feature>
<evidence type="ECO:0000313" key="4">
    <source>
        <dbReference type="Proteomes" id="UP000011750"/>
    </source>
</evidence>
<keyword evidence="1" id="KW-0472">Membrane</keyword>
<protein>
    <recommendedName>
        <fullName evidence="2">PGG domain-containing protein</fullName>
    </recommendedName>
</protein>
<keyword evidence="4" id="KW-1185">Reference proteome</keyword>
<reference evidence="3 4" key="2">
    <citation type="journal article" date="2018" name="Hortic Res">
        <title>Improved Brassica rapa reference genome by single-molecule sequencing and chromosome conformation capture technologies.</title>
        <authorList>
            <person name="Zhang L."/>
            <person name="Cai X."/>
            <person name="Wu J."/>
            <person name="Liu M."/>
            <person name="Grob S."/>
            <person name="Cheng F."/>
            <person name="Liang J."/>
            <person name="Cai C."/>
            <person name="Liu Z."/>
            <person name="Liu B."/>
            <person name="Wang F."/>
            <person name="Li S."/>
            <person name="Liu F."/>
            <person name="Li X."/>
            <person name="Cheng L."/>
            <person name="Yang W."/>
            <person name="Li M.H."/>
            <person name="Grossniklaus U."/>
            <person name="Zheng H."/>
            <person name="Wang X."/>
        </authorList>
    </citation>
    <scope>NUCLEOTIDE SEQUENCE [LARGE SCALE GENOMIC DNA]</scope>
    <source>
        <strain evidence="3 4">cv. Chiifu-401-42</strain>
    </source>
</reference>
<dbReference type="Proteomes" id="UP000011750">
    <property type="component" value="Chromosome A06"/>
</dbReference>
<keyword evidence="1" id="KW-1133">Transmembrane helix</keyword>
<dbReference type="eggNOG" id="KOG0504">
    <property type="taxonomic scope" value="Eukaryota"/>
</dbReference>
<keyword evidence="1" id="KW-0812">Transmembrane</keyword>
<dbReference type="Pfam" id="PF12796">
    <property type="entry name" value="Ank_2"/>
    <property type="match status" value="2"/>
</dbReference>
<name>M4CZP0_BRACM</name>
<dbReference type="PANTHER" id="PTHR24128">
    <property type="entry name" value="HOMEOBOX PROTEIN WARIAI"/>
    <property type="match status" value="1"/>
</dbReference>
<dbReference type="STRING" id="51351.M4CZP0"/>